<protein>
    <submittedName>
        <fullName evidence="8">Uracil-xanthine permease</fullName>
    </submittedName>
</protein>
<keyword evidence="5 7" id="KW-1133">Transmembrane helix</keyword>
<feature type="transmembrane region" description="Helical" evidence="7">
    <location>
        <begin position="334"/>
        <end position="357"/>
    </location>
</feature>
<evidence type="ECO:0000256" key="1">
    <source>
        <dbReference type="ARBA" id="ARBA00004141"/>
    </source>
</evidence>
<feature type="transmembrane region" description="Helical" evidence="7">
    <location>
        <begin position="113"/>
        <end position="131"/>
    </location>
</feature>
<evidence type="ECO:0000256" key="2">
    <source>
        <dbReference type="ARBA" id="ARBA00008821"/>
    </source>
</evidence>
<keyword evidence="3" id="KW-0813">Transport</keyword>
<organism evidence="8 9">
    <name type="scientific">Campylobacter novaezeelandiae</name>
    <dbReference type="NCBI Taxonomy" id="2267891"/>
    <lineage>
        <taxon>Bacteria</taxon>
        <taxon>Pseudomonadati</taxon>
        <taxon>Campylobacterota</taxon>
        <taxon>Epsilonproteobacteria</taxon>
        <taxon>Campylobacterales</taxon>
        <taxon>Campylobacteraceae</taxon>
        <taxon>Campylobacter</taxon>
    </lineage>
</organism>
<feature type="transmembrane region" description="Helical" evidence="7">
    <location>
        <begin position="363"/>
        <end position="380"/>
    </location>
</feature>
<evidence type="ECO:0000256" key="4">
    <source>
        <dbReference type="ARBA" id="ARBA00022692"/>
    </source>
</evidence>
<feature type="transmembrane region" description="Helical" evidence="7">
    <location>
        <begin position="20"/>
        <end position="41"/>
    </location>
</feature>
<dbReference type="GO" id="GO:0042907">
    <property type="term" value="F:xanthine transmembrane transporter activity"/>
    <property type="evidence" value="ECO:0007669"/>
    <property type="project" value="TreeGrafter"/>
</dbReference>
<dbReference type="InterPro" id="IPR006043">
    <property type="entry name" value="NCS2"/>
</dbReference>
<dbReference type="OrthoDB" id="9805749at2"/>
<dbReference type="GO" id="GO:0005886">
    <property type="term" value="C:plasma membrane"/>
    <property type="evidence" value="ECO:0007669"/>
    <property type="project" value="UniProtKB-ARBA"/>
</dbReference>
<evidence type="ECO:0000313" key="8">
    <source>
        <dbReference type="EMBL" id="TBR80715.1"/>
    </source>
</evidence>
<dbReference type="Proteomes" id="UP000292583">
    <property type="component" value="Unassembled WGS sequence"/>
</dbReference>
<feature type="transmembrane region" description="Helical" evidence="7">
    <location>
        <begin position="392"/>
        <end position="410"/>
    </location>
</feature>
<comment type="caution">
    <text evidence="8">The sequence shown here is derived from an EMBL/GenBank/DDBJ whole genome shotgun (WGS) entry which is preliminary data.</text>
</comment>
<sequence>MKNKTDLIYELEDKPPFLKACFAALVHLMAMFVAVITPALLICKGLGIDEENTARIICMSLFASGIASLLQIKTWGPIGSGLLSIQGTSFNFVSPIILGGLTLKNNGLSQEAMLGAIFGTLMLCSTTEMIISRFLPFIRKIISPLVSGIVVMIIGLSLINVGLVSAGGGFSAKANGEFGSFENLLLAGVVILSIIILNRLNNSFIRISSLFIAIIIGLLIAMGFENFHFNFNDNLPILFFPNPMHYGLSIDSNLILPLILVFIVTSLETIGDISATSEVSNQPIKGELYTKRLKGGVLANGFNSFVSAFFNTFPNSCFGQNNGVIVLTGVASRYVGFIVAFMLIILGLFPIVANITLQIPEPILGGATLIMFGTIAATGVRIISKENLNRRSIMIIAISLGIGLGVANNPDILQFTPTWFKTLFSSGIAAGGISAIVLNIIFPFEEKQRKIK</sequence>
<comment type="similarity">
    <text evidence="2">Belongs to the nucleobase:cation symporter-2 (NCS2) (TC 2.A.40) family.</text>
</comment>
<feature type="transmembrane region" description="Helical" evidence="7">
    <location>
        <begin position="53"/>
        <end position="70"/>
    </location>
</feature>
<dbReference type="PANTHER" id="PTHR42810:SF2">
    <property type="entry name" value="PURINE PERMEASE C1399.01C-RELATED"/>
    <property type="match status" value="1"/>
</dbReference>
<keyword evidence="6 7" id="KW-0472">Membrane</keyword>
<dbReference type="Pfam" id="PF00860">
    <property type="entry name" value="Xan_ur_permease"/>
    <property type="match status" value="1"/>
</dbReference>
<evidence type="ECO:0000256" key="6">
    <source>
        <dbReference type="ARBA" id="ARBA00023136"/>
    </source>
</evidence>
<dbReference type="NCBIfam" id="TIGR00801">
    <property type="entry name" value="ncs2"/>
    <property type="match status" value="1"/>
</dbReference>
<dbReference type="RefSeq" id="WP_131186642.1">
    <property type="nucleotide sequence ID" value="NZ_QPGR01000008.1"/>
</dbReference>
<dbReference type="EMBL" id="QPGR01000008">
    <property type="protein sequence ID" value="TBR80715.1"/>
    <property type="molecule type" value="Genomic_DNA"/>
</dbReference>
<feature type="transmembrane region" description="Helical" evidence="7">
    <location>
        <begin position="143"/>
        <end position="166"/>
    </location>
</feature>
<dbReference type="NCBIfam" id="NF037981">
    <property type="entry name" value="NCS2_1"/>
    <property type="match status" value="1"/>
</dbReference>
<dbReference type="AlphaFoldDB" id="A0A4Q9JTR3"/>
<proteinExistence type="inferred from homology"/>
<feature type="transmembrane region" description="Helical" evidence="7">
    <location>
        <begin position="82"/>
        <end position="101"/>
    </location>
</feature>
<gene>
    <name evidence="8" type="ORF">DU473_05020</name>
</gene>
<accession>A0A4Q9JTR3</accession>
<dbReference type="PANTHER" id="PTHR42810">
    <property type="entry name" value="PURINE PERMEASE C1399.01C-RELATED"/>
    <property type="match status" value="1"/>
</dbReference>
<dbReference type="InterPro" id="IPR006042">
    <property type="entry name" value="Xan_ur_permease"/>
</dbReference>
<keyword evidence="9" id="KW-1185">Reference proteome</keyword>
<feature type="transmembrane region" description="Helical" evidence="7">
    <location>
        <begin position="178"/>
        <end position="197"/>
    </location>
</feature>
<feature type="transmembrane region" description="Helical" evidence="7">
    <location>
        <begin position="422"/>
        <end position="442"/>
    </location>
</feature>
<name>A0A4Q9JTR3_9BACT</name>
<feature type="transmembrane region" description="Helical" evidence="7">
    <location>
        <begin position="204"/>
        <end position="224"/>
    </location>
</feature>
<evidence type="ECO:0000313" key="9">
    <source>
        <dbReference type="Proteomes" id="UP000292583"/>
    </source>
</evidence>
<evidence type="ECO:0000256" key="7">
    <source>
        <dbReference type="SAM" id="Phobius"/>
    </source>
</evidence>
<feature type="transmembrane region" description="Helical" evidence="7">
    <location>
        <begin position="244"/>
        <end position="264"/>
    </location>
</feature>
<evidence type="ECO:0000256" key="5">
    <source>
        <dbReference type="ARBA" id="ARBA00022989"/>
    </source>
</evidence>
<reference evidence="8 9" key="1">
    <citation type="submission" date="2018-07" db="EMBL/GenBank/DDBJ databases">
        <title>Campylobacter zealandensis sp. nov., isolated from birds and water in New Zealand.</title>
        <authorList>
            <person name="Wilkinson D.A."/>
            <person name="Biggs P.J."/>
            <person name="French N.P."/>
            <person name="Midwinter A.C."/>
        </authorList>
    </citation>
    <scope>NUCLEOTIDE SEQUENCE [LARGE SCALE GENOMIC DNA]</scope>
    <source>
        <strain evidence="8 9">B423b</strain>
    </source>
</reference>
<keyword evidence="4 7" id="KW-0812">Transmembrane</keyword>
<evidence type="ECO:0000256" key="3">
    <source>
        <dbReference type="ARBA" id="ARBA00022448"/>
    </source>
</evidence>
<comment type="subcellular location">
    <subcellularLocation>
        <location evidence="1">Membrane</location>
        <topology evidence="1">Multi-pass membrane protein</topology>
    </subcellularLocation>
</comment>